<sequence length="128" mass="14912">MRLLLDTHTFIWFVIDSPRLSVMVRGLIENESNEKLLSTASIWEMAIKQSTGKLNFGKPFKEFIEEQINMNSIDLLNINLDHIDVIAKLPLHHRDPFDRLLIAQAMVEQIPILSADYTFDAYSIQRLW</sequence>
<dbReference type="InterPro" id="IPR052919">
    <property type="entry name" value="TA_system_RNase"/>
</dbReference>
<dbReference type="Pfam" id="PF01850">
    <property type="entry name" value="PIN"/>
    <property type="match status" value="1"/>
</dbReference>
<dbReference type="EMBL" id="JTCM02000006">
    <property type="protein sequence ID" value="NEU71881.1"/>
    <property type="molecule type" value="Genomic_DNA"/>
</dbReference>
<dbReference type="SUPFAM" id="SSF88723">
    <property type="entry name" value="PIN domain-like"/>
    <property type="match status" value="1"/>
</dbReference>
<dbReference type="Proteomes" id="UP000031549">
    <property type="component" value="Unassembled WGS sequence"/>
</dbReference>
<dbReference type="InterPro" id="IPR002716">
    <property type="entry name" value="PIN_dom"/>
</dbReference>
<protein>
    <submittedName>
        <fullName evidence="2">Type II toxin-antitoxin system VapC family toxin</fullName>
    </submittedName>
</protein>
<evidence type="ECO:0000259" key="1">
    <source>
        <dbReference type="Pfam" id="PF01850"/>
    </source>
</evidence>
<accession>A0A846H5K6</accession>
<reference evidence="2 3" key="1">
    <citation type="journal article" date="2015" name="Genome Announc.">
        <title>Draft Genome Sequence of Cyanobacterium Hassallia byssoidea Strain VB512170, Isolated from Monuments in India.</title>
        <authorList>
            <person name="Singh D."/>
            <person name="Chandrababunaidu M.M."/>
            <person name="Panda A."/>
            <person name="Sen D."/>
            <person name="Bhattacharyya S."/>
            <person name="Adhikary S.P."/>
            <person name="Tripathy S."/>
        </authorList>
    </citation>
    <scope>NUCLEOTIDE SEQUENCE [LARGE SCALE GENOMIC DNA]</scope>
    <source>
        <strain evidence="2 3">VB512170</strain>
    </source>
</reference>
<proteinExistence type="predicted"/>
<feature type="domain" description="PIN" evidence="1">
    <location>
        <begin position="4"/>
        <end position="122"/>
    </location>
</feature>
<dbReference type="PANTHER" id="PTHR36173:SF2">
    <property type="entry name" value="RIBONUCLEASE VAPC16"/>
    <property type="match status" value="1"/>
</dbReference>
<keyword evidence="3" id="KW-1185">Reference proteome</keyword>
<dbReference type="PANTHER" id="PTHR36173">
    <property type="entry name" value="RIBONUCLEASE VAPC16-RELATED"/>
    <property type="match status" value="1"/>
</dbReference>
<name>A0A846H5K6_9CYAN</name>
<dbReference type="AlphaFoldDB" id="A0A846H5K6"/>
<dbReference type="InterPro" id="IPR029060">
    <property type="entry name" value="PIN-like_dom_sf"/>
</dbReference>
<dbReference type="CDD" id="cd09872">
    <property type="entry name" value="PIN_Sll0205-like"/>
    <property type="match status" value="1"/>
</dbReference>
<dbReference type="RefSeq" id="WP_039743678.1">
    <property type="nucleotide sequence ID" value="NZ_JTCM02000006.1"/>
</dbReference>
<organism evidence="2 3">
    <name type="scientific">Hassallia byssoidea VB512170</name>
    <dbReference type="NCBI Taxonomy" id="1304833"/>
    <lineage>
        <taxon>Bacteria</taxon>
        <taxon>Bacillati</taxon>
        <taxon>Cyanobacteriota</taxon>
        <taxon>Cyanophyceae</taxon>
        <taxon>Nostocales</taxon>
        <taxon>Tolypothrichaceae</taxon>
        <taxon>Hassallia</taxon>
    </lineage>
</organism>
<gene>
    <name evidence="2" type="ORF">PI95_004655</name>
</gene>
<dbReference type="Gene3D" id="3.40.50.1010">
    <property type="entry name" value="5'-nuclease"/>
    <property type="match status" value="1"/>
</dbReference>
<evidence type="ECO:0000313" key="2">
    <source>
        <dbReference type="EMBL" id="NEU71881.1"/>
    </source>
</evidence>
<dbReference type="InterPro" id="IPR041705">
    <property type="entry name" value="PIN_Sll0205"/>
</dbReference>
<comment type="caution">
    <text evidence="2">The sequence shown here is derived from an EMBL/GenBank/DDBJ whole genome shotgun (WGS) entry which is preliminary data.</text>
</comment>
<evidence type="ECO:0000313" key="3">
    <source>
        <dbReference type="Proteomes" id="UP000031549"/>
    </source>
</evidence>